<comment type="caution">
    <text evidence="1">The sequence shown here is derived from an EMBL/GenBank/DDBJ whole genome shotgun (WGS) entry which is preliminary data.</text>
</comment>
<dbReference type="Proteomes" id="UP001501444">
    <property type="component" value="Unassembled WGS sequence"/>
</dbReference>
<dbReference type="Pfam" id="PF03237">
    <property type="entry name" value="Terminase_6N"/>
    <property type="match status" value="1"/>
</dbReference>
<dbReference type="Gene3D" id="3.30.420.280">
    <property type="match status" value="1"/>
</dbReference>
<protein>
    <submittedName>
        <fullName evidence="1">PBSX family phage terminase large subunit</fullName>
    </submittedName>
</protein>
<dbReference type="Gene3D" id="3.40.50.300">
    <property type="entry name" value="P-loop containing nucleotide triphosphate hydrolases"/>
    <property type="match status" value="1"/>
</dbReference>
<proteinExistence type="predicted"/>
<dbReference type="NCBIfam" id="TIGR01547">
    <property type="entry name" value="phage_term_2"/>
    <property type="match status" value="1"/>
</dbReference>
<keyword evidence="2" id="KW-1185">Reference proteome</keyword>
<sequence length="422" mass="47739">MKIDIRGLPLSEKQIDYVVDSDAFVNLADGAIRSGKTASGLLRWLMQVADAPTGGDLVVCSKTYDTAVRNIFNPLREARLFGPLAKATSYTRGAPTAKILGKTIEVITFNDERSEGRLRGMTCASGYVDEWSLMPESFHEQLLGRCSLDGAQLFGNTNPDNPRHWLKKDYIDESGPGKRHHGDWKVWKFLIDDNPVLSDKVKARMRRQYTGLWYRRMILGEWCLAEGAIYENWDHDRHVVKALPAITRWISLGVDYGTVNPFAGLVLGVGVDGNLYLVREWRWDSKKRMRQLTDVEYSTRLRAWMREQKLAPDWVCVDPSAASFITQLWQDGLSPVYADNSVIDGIRLIGSLLAQGALYVHESCEGWIEEIPGYAWDPDKAELGEDAPIKLDDHSLDAGRYAIRTTQHNWTPLLRRDLELAA</sequence>
<dbReference type="EMBL" id="BAAARV010000004">
    <property type="protein sequence ID" value="GAA2327473.1"/>
    <property type="molecule type" value="Genomic_DNA"/>
</dbReference>
<organism evidence="1 2">
    <name type="scientific">Dactylosporangium salmoneum</name>
    <dbReference type="NCBI Taxonomy" id="53361"/>
    <lineage>
        <taxon>Bacteria</taxon>
        <taxon>Bacillati</taxon>
        <taxon>Actinomycetota</taxon>
        <taxon>Actinomycetes</taxon>
        <taxon>Micromonosporales</taxon>
        <taxon>Micromonosporaceae</taxon>
        <taxon>Dactylosporangium</taxon>
    </lineage>
</organism>
<dbReference type="InterPro" id="IPR027417">
    <property type="entry name" value="P-loop_NTPase"/>
</dbReference>
<dbReference type="RefSeq" id="WP_344610361.1">
    <property type="nucleotide sequence ID" value="NZ_BAAARV010000004.1"/>
</dbReference>
<name>A0ABN3FDG8_9ACTN</name>
<accession>A0ABN3FDG8</accession>
<gene>
    <name evidence="1" type="ORF">GCM10010170_003220</name>
</gene>
<evidence type="ECO:0000313" key="1">
    <source>
        <dbReference type="EMBL" id="GAA2327473.1"/>
    </source>
</evidence>
<reference evidence="1 2" key="1">
    <citation type="journal article" date="2019" name="Int. J. Syst. Evol. Microbiol.">
        <title>The Global Catalogue of Microorganisms (GCM) 10K type strain sequencing project: providing services to taxonomists for standard genome sequencing and annotation.</title>
        <authorList>
            <consortium name="The Broad Institute Genomics Platform"/>
            <consortium name="The Broad Institute Genome Sequencing Center for Infectious Disease"/>
            <person name="Wu L."/>
            <person name="Ma J."/>
        </authorList>
    </citation>
    <scope>NUCLEOTIDE SEQUENCE [LARGE SCALE GENOMIC DNA]</scope>
    <source>
        <strain evidence="1 2">JCM 3272</strain>
    </source>
</reference>
<dbReference type="InterPro" id="IPR006437">
    <property type="entry name" value="Phage_terminase_lsu"/>
</dbReference>
<evidence type="ECO:0000313" key="2">
    <source>
        <dbReference type="Proteomes" id="UP001501444"/>
    </source>
</evidence>